<organism evidence="2 3">
    <name type="scientific">Neoasaia chiangmaiensis</name>
    <dbReference type="NCBI Taxonomy" id="320497"/>
    <lineage>
        <taxon>Bacteria</taxon>
        <taxon>Pseudomonadati</taxon>
        <taxon>Pseudomonadota</taxon>
        <taxon>Alphaproteobacteria</taxon>
        <taxon>Acetobacterales</taxon>
        <taxon>Acetobacteraceae</taxon>
        <taxon>Neoasaia</taxon>
    </lineage>
</organism>
<evidence type="ECO:0000259" key="1">
    <source>
        <dbReference type="Pfam" id="PF01882"/>
    </source>
</evidence>
<dbReference type="KEGG" id="nch:A0U93_06100"/>
<keyword evidence="3" id="KW-1185">Reference proteome</keyword>
<gene>
    <name evidence="2" type="ORF">A0U93_06100</name>
</gene>
<name>A0A1U9KU53_9PROT</name>
<sequence length="294" mass="32307">MGARPDHGAPLRAAEGLLPPLVVDAERIARQLMMGVHGQRRAGSGEDFWQYRPADPHEPASRIDWRQSARGDALWVREREAEGTQQVMFWCDPSASMDWRSTSDHPTKRTRAQLCTLALAAAVLRGGERAGLMTGPESGRHFSGAYSLPRLAQGLEHAATAPTLPQADLLRAHGQLVIVSDCLWPLERLDATLRALSARPARTQLLCILDPAELDLPYRGRVNFEGMEHDGDMTLSAVEELAEPYHRAMTTHLEALRTLAAAHRTTLTIHQTDQSPMPALLALYARLSGGRLSA</sequence>
<dbReference type="AlphaFoldDB" id="A0A1U9KU53"/>
<proteinExistence type="predicted"/>
<accession>A0A1U9KU53</accession>
<evidence type="ECO:0000313" key="2">
    <source>
        <dbReference type="EMBL" id="AQS89333.1"/>
    </source>
</evidence>
<dbReference type="Pfam" id="PF01882">
    <property type="entry name" value="DUF58"/>
    <property type="match status" value="1"/>
</dbReference>
<dbReference type="STRING" id="320497.A0U93_06100"/>
<dbReference type="Proteomes" id="UP000188604">
    <property type="component" value="Chromosome"/>
</dbReference>
<dbReference type="PANTHER" id="PTHR33608">
    <property type="entry name" value="BLL2464 PROTEIN"/>
    <property type="match status" value="1"/>
</dbReference>
<dbReference type="EMBL" id="CP014691">
    <property type="protein sequence ID" value="AQS89333.1"/>
    <property type="molecule type" value="Genomic_DNA"/>
</dbReference>
<reference evidence="2 3" key="1">
    <citation type="submission" date="2016-03" db="EMBL/GenBank/DDBJ databases">
        <title>Acetic acid bacteria sequencing.</title>
        <authorList>
            <person name="Brandt J."/>
            <person name="Jakob F."/>
            <person name="Vogel R.F."/>
        </authorList>
    </citation>
    <scope>NUCLEOTIDE SEQUENCE [LARGE SCALE GENOMIC DNA]</scope>
    <source>
        <strain evidence="2 3">NBRC 101099</strain>
    </source>
</reference>
<dbReference type="PANTHER" id="PTHR33608:SF6">
    <property type="entry name" value="BLL2464 PROTEIN"/>
    <property type="match status" value="1"/>
</dbReference>
<dbReference type="InterPro" id="IPR002881">
    <property type="entry name" value="DUF58"/>
</dbReference>
<evidence type="ECO:0000313" key="3">
    <source>
        <dbReference type="Proteomes" id="UP000188604"/>
    </source>
</evidence>
<feature type="domain" description="DUF58" evidence="1">
    <location>
        <begin position="58"/>
        <end position="252"/>
    </location>
</feature>
<protein>
    <recommendedName>
        <fullName evidence="1">DUF58 domain-containing protein</fullName>
    </recommendedName>
</protein>
<dbReference type="OrthoDB" id="9794556at2"/>